<organism evidence="1 2">
    <name type="scientific">Peronospora matthiolae</name>
    <dbReference type="NCBI Taxonomy" id="2874970"/>
    <lineage>
        <taxon>Eukaryota</taxon>
        <taxon>Sar</taxon>
        <taxon>Stramenopiles</taxon>
        <taxon>Oomycota</taxon>
        <taxon>Peronosporomycetes</taxon>
        <taxon>Peronosporales</taxon>
        <taxon>Peronosporaceae</taxon>
        <taxon>Peronospora</taxon>
    </lineage>
</organism>
<comment type="caution">
    <text evidence="1">The sequence shown here is derived from an EMBL/GenBank/DDBJ whole genome shotgun (WGS) entry which is preliminary data.</text>
</comment>
<dbReference type="EMBL" id="CAKLBY020000229">
    <property type="protein sequence ID" value="CAK7938158.1"/>
    <property type="molecule type" value="Genomic_DNA"/>
</dbReference>
<evidence type="ECO:0000313" key="2">
    <source>
        <dbReference type="Proteomes" id="UP001162060"/>
    </source>
</evidence>
<dbReference type="AlphaFoldDB" id="A0AAV1UY50"/>
<name>A0AAV1UY50_9STRA</name>
<gene>
    <name evidence="1" type="ORF">PM001_LOCUS23308</name>
</gene>
<evidence type="ECO:0000313" key="1">
    <source>
        <dbReference type="EMBL" id="CAK7938158.1"/>
    </source>
</evidence>
<accession>A0AAV1UY50</accession>
<proteinExistence type="predicted"/>
<sequence>MSSPTPGTPLLYQVPVSYRRDDVAAGVAQNGTVDLLDRQREQEVAD</sequence>
<reference evidence="1" key="1">
    <citation type="submission" date="2024-01" db="EMBL/GenBank/DDBJ databases">
        <authorList>
            <person name="Webb A."/>
        </authorList>
    </citation>
    <scope>NUCLEOTIDE SEQUENCE</scope>
    <source>
        <strain evidence="1">Pm1</strain>
    </source>
</reference>
<protein>
    <submittedName>
        <fullName evidence="1">Uncharacterized protein</fullName>
    </submittedName>
</protein>
<dbReference type="Proteomes" id="UP001162060">
    <property type="component" value="Unassembled WGS sequence"/>
</dbReference>